<reference evidence="1 2" key="1">
    <citation type="submission" date="2017-03" db="EMBL/GenBank/DDBJ databases">
        <title>Complete genome sequence of Candidatus 'Thiodictyon syntrophicum' sp. nov. strain Cad16T, a photolithoautotroph purple sulfur bacterium isolated from an alpine meromictic lake.</title>
        <authorList>
            <person name="Luedin S.M."/>
            <person name="Pothier J.F."/>
            <person name="Danza F."/>
            <person name="Storelli N."/>
            <person name="Wittwer M."/>
            <person name="Tonolla M."/>
        </authorList>
    </citation>
    <scope>NUCLEOTIDE SEQUENCE [LARGE SCALE GENOMIC DNA]</scope>
    <source>
        <strain evidence="1 2">Cad16T</strain>
    </source>
</reference>
<dbReference type="AlphaFoldDB" id="A0A2K8UEQ7"/>
<evidence type="ECO:0000313" key="1">
    <source>
        <dbReference type="EMBL" id="AUB84015.1"/>
    </source>
</evidence>
<dbReference type="KEGG" id="tsy:THSYN_25825"/>
<organism evidence="1 2">
    <name type="scientific">Candidatus Thiodictyon syntrophicum</name>
    <dbReference type="NCBI Taxonomy" id="1166950"/>
    <lineage>
        <taxon>Bacteria</taxon>
        <taxon>Pseudomonadati</taxon>
        <taxon>Pseudomonadota</taxon>
        <taxon>Gammaproteobacteria</taxon>
        <taxon>Chromatiales</taxon>
        <taxon>Chromatiaceae</taxon>
        <taxon>Thiodictyon</taxon>
    </lineage>
</organism>
<dbReference type="Proteomes" id="UP000232638">
    <property type="component" value="Chromosome"/>
</dbReference>
<accession>A0A2K8UEQ7</accession>
<dbReference type="EMBL" id="CP020370">
    <property type="protein sequence ID" value="AUB84015.1"/>
    <property type="molecule type" value="Genomic_DNA"/>
</dbReference>
<sequence>MRDRVPGMHFEILVEDQSGKRMLDFLVPRIIATADSFTIRAYKGVGRIPPGLRGQIDASKRILLDRLPALLRGYGKAFNFPAAVIVVCDLDSRCLKRFRQELLAVLDACDPRPETRFCSAVEEGEAFRGKLRELSGG</sequence>
<keyword evidence="2" id="KW-1185">Reference proteome</keyword>
<proteinExistence type="predicted"/>
<evidence type="ECO:0000313" key="2">
    <source>
        <dbReference type="Proteomes" id="UP000232638"/>
    </source>
</evidence>
<protein>
    <submittedName>
        <fullName evidence="1">Uncharacterized protein</fullName>
    </submittedName>
</protein>
<gene>
    <name evidence="1" type="ORF">THSYN_25825</name>
</gene>
<name>A0A2K8UEQ7_9GAMM</name>